<dbReference type="Proteomes" id="UP001054945">
    <property type="component" value="Unassembled WGS sequence"/>
</dbReference>
<reference evidence="1 2" key="1">
    <citation type="submission" date="2021-06" db="EMBL/GenBank/DDBJ databases">
        <title>Caerostris extrusa draft genome.</title>
        <authorList>
            <person name="Kono N."/>
            <person name="Arakawa K."/>
        </authorList>
    </citation>
    <scope>NUCLEOTIDE SEQUENCE [LARGE SCALE GENOMIC DNA]</scope>
</reference>
<proteinExistence type="predicted"/>
<sequence length="102" mass="11966">MTHPLAKNEFGELSETCTWQSFLVEVCQYVTSVLFYSIGTRCSGRSIHMIWQLPYTLPLPPIQRVRFVCVCCCNKEYFFEVFLRWERVASETLQITTSVFSH</sequence>
<gene>
    <name evidence="1" type="ORF">CEXT_460031</name>
</gene>
<accession>A0AAV4V006</accession>
<dbReference type="EMBL" id="BPLR01013697">
    <property type="protein sequence ID" value="GIY63034.1"/>
    <property type="molecule type" value="Genomic_DNA"/>
</dbReference>
<organism evidence="1 2">
    <name type="scientific">Caerostris extrusa</name>
    <name type="common">Bark spider</name>
    <name type="synonym">Caerostris bankana</name>
    <dbReference type="NCBI Taxonomy" id="172846"/>
    <lineage>
        <taxon>Eukaryota</taxon>
        <taxon>Metazoa</taxon>
        <taxon>Ecdysozoa</taxon>
        <taxon>Arthropoda</taxon>
        <taxon>Chelicerata</taxon>
        <taxon>Arachnida</taxon>
        <taxon>Araneae</taxon>
        <taxon>Araneomorphae</taxon>
        <taxon>Entelegynae</taxon>
        <taxon>Araneoidea</taxon>
        <taxon>Araneidae</taxon>
        <taxon>Caerostris</taxon>
    </lineage>
</organism>
<dbReference type="AlphaFoldDB" id="A0AAV4V006"/>
<protein>
    <submittedName>
        <fullName evidence="1">Uncharacterized protein</fullName>
    </submittedName>
</protein>
<name>A0AAV4V006_CAEEX</name>
<evidence type="ECO:0000313" key="2">
    <source>
        <dbReference type="Proteomes" id="UP001054945"/>
    </source>
</evidence>
<evidence type="ECO:0000313" key="1">
    <source>
        <dbReference type="EMBL" id="GIY63034.1"/>
    </source>
</evidence>
<comment type="caution">
    <text evidence="1">The sequence shown here is derived from an EMBL/GenBank/DDBJ whole genome shotgun (WGS) entry which is preliminary data.</text>
</comment>
<keyword evidence="2" id="KW-1185">Reference proteome</keyword>